<organism evidence="2 4">
    <name type="scientific">Acanthamoeba polyphaga mimivirus</name>
    <name type="common">APMV</name>
    <dbReference type="NCBI Taxonomy" id="212035"/>
    <lineage>
        <taxon>Viruses</taxon>
        <taxon>Varidnaviria</taxon>
        <taxon>Bamfordvirae</taxon>
        <taxon>Nucleocytoviricota</taxon>
        <taxon>Megaviricetes</taxon>
        <taxon>Imitervirales</taxon>
        <taxon>Mimiviridae</taxon>
        <taxon>Megamimivirinae</taxon>
        <taxon>Mimivirus</taxon>
        <taxon>Mimivirus bradfordmassiliense</taxon>
    </lineage>
</organism>
<proteinExistence type="predicted"/>
<organismHost>
    <name type="scientific">Acanthamoeba polyphaga</name>
    <name type="common">Amoeba</name>
    <dbReference type="NCBI Taxonomy" id="5757"/>
</organismHost>
<evidence type="ECO:0000313" key="4">
    <source>
        <dbReference type="Proteomes" id="UP000274448"/>
    </source>
</evidence>
<evidence type="ECO:0000313" key="1">
    <source>
        <dbReference type="EMBL" id="AKI78819.1"/>
    </source>
</evidence>
<evidence type="ECO:0000313" key="3">
    <source>
        <dbReference type="Proteomes" id="UP000241474"/>
    </source>
</evidence>
<reference evidence="3 4" key="1">
    <citation type="submission" date="2014-10" db="EMBL/GenBank/DDBJ databases">
        <title>Pan-genome analysis of Brazilian lineage A amoebal mimiviruses.</title>
        <authorList>
            <person name="Assis F.L."/>
            <person name="Abrahao J.S."/>
            <person name="Kroon E.G."/>
            <person name="Dornas F.P."/>
            <person name="Andrade K.R."/>
            <person name="Borato P.V.M."/>
            <person name="Pilotto M.R."/>
            <person name="Benamar S."/>
            <person name="LaScola B."/>
            <person name="Colson P."/>
        </authorList>
    </citation>
    <scope>NUCLEOTIDE SEQUENCE [LARGE SCALE GENOMIC DNA]</scope>
    <source>
        <strain evidence="2 4">Amazonia</strain>
        <strain evidence="1 3">Oyster</strain>
    </source>
</reference>
<evidence type="ECO:0008006" key="5">
    <source>
        <dbReference type="Google" id="ProtNLM"/>
    </source>
</evidence>
<accession>A0A0G2Y4G2</accession>
<sequence length="89" mass="10622">MKMYDILPPELWIKIAKHSQSIDLLLTNKAFFELISMINTKLDIIEYITQNKLYDVLKYLILLKKMEHSIFSKNIINIELLNKKLNKKL</sequence>
<accession>A0A0G2Y2T9</accession>
<protein>
    <recommendedName>
        <fullName evidence="5">Ankyrin repeat protein</fullName>
    </recommendedName>
</protein>
<name>A0A0G2Y4G2_MIMIV</name>
<dbReference type="Proteomes" id="UP000274448">
    <property type="component" value="Segment"/>
</dbReference>
<dbReference type="EMBL" id="KM982401">
    <property type="protein sequence ID" value="AKI78819.1"/>
    <property type="molecule type" value="Genomic_DNA"/>
</dbReference>
<dbReference type="EMBL" id="KM982403">
    <property type="protein sequence ID" value="AKI80715.1"/>
    <property type="molecule type" value="Genomic_DNA"/>
</dbReference>
<dbReference type="Proteomes" id="UP000241474">
    <property type="component" value="Segment"/>
</dbReference>
<evidence type="ECO:0000313" key="2">
    <source>
        <dbReference type="EMBL" id="AKI80715.1"/>
    </source>
</evidence>